<dbReference type="Pfam" id="PF25944">
    <property type="entry name" value="Beta-barrel_RND"/>
    <property type="match status" value="1"/>
</dbReference>
<proteinExistence type="inferred from homology"/>
<dbReference type="GO" id="GO:0005886">
    <property type="term" value="C:plasma membrane"/>
    <property type="evidence" value="ECO:0007669"/>
    <property type="project" value="UniProtKB-SubCell"/>
</dbReference>
<dbReference type="Gene3D" id="1.10.287.470">
    <property type="entry name" value="Helix hairpin bin"/>
    <property type="match status" value="1"/>
</dbReference>
<feature type="domain" description="Multidrug resistance protein MdtA-like beta-barrel" evidence="6">
    <location>
        <begin position="211"/>
        <end position="294"/>
    </location>
</feature>
<feature type="domain" description="Multidrug resistance protein MdtA-like C-terminal permuted SH3" evidence="7">
    <location>
        <begin position="300"/>
        <end position="362"/>
    </location>
</feature>
<evidence type="ECO:0000259" key="5">
    <source>
        <dbReference type="Pfam" id="PF25917"/>
    </source>
</evidence>
<dbReference type="PANTHER" id="PTHR30158:SF3">
    <property type="entry name" value="MULTIDRUG EFFLUX PUMP SUBUNIT ACRA-RELATED"/>
    <property type="match status" value="1"/>
</dbReference>
<feature type="domain" description="Multidrug resistance protein MdtA-like barrel-sandwich hybrid" evidence="5">
    <location>
        <begin position="64"/>
        <end position="206"/>
    </location>
</feature>
<organism evidence="8 9">
    <name type="scientific">Alishewanella jeotgali KCTC 22429</name>
    <dbReference type="NCBI Taxonomy" id="1129374"/>
    <lineage>
        <taxon>Bacteria</taxon>
        <taxon>Pseudomonadati</taxon>
        <taxon>Pseudomonadota</taxon>
        <taxon>Gammaproteobacteria</taxon>
        <taxon>Alteromonadales</taxon>
        <taxon>Alteromonadaceae</taxon>
        <taxon>Alishewanella</taxon>
    </lineage>
</organism>
<evidence type="ECO:0000313" key="8">
    <source>
        <dbReference type="EMBL" id="EHR40631.1"/>
    </source>
</evidence>
<accession>H3ZFL9</accession>
<comment type="similarity">
    <text evidence="2">Belongs to the membrane fusion protein (MFP) (TC 8.A.1) family.</text>
</comment>
<dbReference type="Proteomes" id="UP000012046">
    <property type="component" value="Unassembled WGS sequence"/>
</dbReference>
<dbReference type="GO" id="GO:0046677">
    <property type="term" value="P:response to antibiotic"/>
    <property type="evidence" value="ECO:0007669"/>
    <property type="project" value="TreeGrafter"/>
</dbReference>
<dbReference type="InterPro" id="IPR058625">
    <property type="entry name" value="MdtA-like_BSH"/>
</dbReference>
<dbReference type="Pfam" id="PF25876">
    <property type="entry name" value="HH_MFP_RND"/>
    <property type="match status" value="1"/>
</dbReference>
<evidence type="ECO:0000313" key="9">
    <source>
        <dbReference type="Proteomes" id="UP000012046"/>
    </source>
</evidence>
<comment type="subcellular location">
    <subcellularLocation>
        <location evidence="1">Cell inner membrane</location>
        <topology evidence="1">Lipid-anchor</topology>
    </subcellularLocation>
</comment>
<sequence>MRQFQVILRNSSVFAILIGLLTGCSEPAPQALTAPGLPEVGVYQVQSQSLTQVTELPGRTTDFRQAEIRPQVSGILQKRHFTEGQQVAAGELLYQIDPAPYQAALATAEANLSRAQAAATNAEQRLKRLQGLLASQVVSQQDVDDARATLLQAAAEVQAATAQRQVAQINLNYTRITAPIAGQIGRSLVTEGALLTANQSEVLATIRQLEPIYVDLTQSSSELLQLRRQIQHDGQQMVSVSLELEDGSQYPAQGELQFSEASVDPSSGMVTLRAVFPNPDGLLLPGMFVRASLAQAGQTNAVLVPQAAVKRLPKGATQVLVVNTQQQVEARQVTLGRSYRQYWVVQEGLAAGEQVIVAGLQKVQPGAQVKAVVVQE</sequence>
<dbReference type="Pfam" id="PF25967">
    <property type="entry name" value="RND-MFP_C"/>
    <property type="match status" value="1"/>
</dbReference>
<evidence type="ECO:0000259" key="4">
    <source>
        <dbReference type="Pfam" id="PF25876"/>
    </source>
</evidence>
<protein>
    <submittedName>
        <fullName evidence="8">Secretion protein HlyD</fullName>
    </submittedName>
</protein>
<comment type="caution">
    <text evidence="8">The sequence shown here is derived from an EMBL/GenBank/DDBJ whole genome shotgun (WGS) entry which is preliminary data.</text>
</comment>
<gene>
    <name evidence="8" type="ORF">AJE_11209</name>
</gene>
<dbReference type="InterPro" id="IPR006143">
    <property type="entry name" value="RND_pump_MFP"/>
</dbReference>
<dbReference type="Gene3D" id="2.40.50.100">
    <property type="match status" value="1"/>
</dbReference>
<dbReference type="InterPro" id="IPR058627">
    <property type="entry name" value="MdtA-like_C"/>
</dbReference>
<dbReference type="SUPFAM" id="SSF111369">
    <property type="entry name" value="HlyD-like secretion proteins"/>
    <property type="match status" value="1"/>
</dbReference>
<dbReference type="EMBL" id="AHTH01000037">
    <property type="protein sequence ID" value="EHR40631.1"/>
    <property type="molecule type" value="Genomic_DNA"/>
</dbReference>
<dbReference type="Pfam" id="PF25917">
    <property type="entry name" value="BSH_RND"/>
    <property type="match status" value="1"/>
</dbReference>
<dbReference type="PATRIC" id="fig|1129374.4.peg.2223"/>
<dbReference type="NCBIfam" id="TIGR01730">
    <property type="entry name" value="RND_mfp"/>
    <property type="match status" value="1"/>
</dbReference>
<dbReference type="GO" id="GO:0022857">
    <property type="term" value="F:transmembrane transporter activity"/>
    <property type="evidence" value="ECO:0007669"/>
    <property type="project" value="InterPro"/>
</dbReference>
<dbReference type="FunFam" id="2.40.420.20:FF:000001">
    <property type="entry name" value="Efflux RND transporter periplasmic adaptor subunit"/>
    <property type="match status" value="1"/>
</dbReference>
<dbReference type="PANTHER" id="PTHR30158">
    <property type="entry name" value="ACRA/E-RELATED COMPONENT OF DRUG EFFLUX TRANSPORTER"/>
    <property type="match status" value="1"/>
</dbReference>
<evidence type="ECO:0000256" key="3">
    <source>
        <dbReference type="SAM" id="Coils"/>
    </source>
</evidence>
<name>H3ZFL9_9ALTE</name>
<dbReference type="InterPro" id="IPR058624">
    <property type="entry name" value="MdtA-like_HH"/>
</dbReference>
<dbReference type="InterPro" id="IPR058626">
    <property type="entry name" value="MdtA-like_b-barrel"/>
</dbReference>
<feature type="domain" description="Multidrug resistance protein MdtA-like alpha-helical hairpin" evidence="4">
    <location>
        <begin position="105"/>
        <end position="174"/>
    </location>
</feature>
<evidence type="ECO:0000259" key="7">
    <source>
        <dbReference type="Pfam" id="PF25967"/>
    </source>
</evidence>
<dbReference type="eggNOG" id="COG0845">
    <property type="taxonomic scope" value="Bacteria"/>
</dbReference>
<dbReference type="Gene3D" id="2.40.30.170">
    <property type="match status" value="1"/>
</dbReference>
<dbReference type="STRING" id="1129374.AJE_11209"/>
<dbReference type="Gene3D" id="2.40.420.20">
    <property type="match status" value="1"/>
</dbReference>
<evidence type="ECO:0000256" key="2">
    <source>
        <dbReference type="ARBA" id="ARBA00009477"/>
    </source>
</evidence>
<reference evidence="8 9" key="1">
    <citation type="journal article" date="2012" name="J. Bacteriol.">
        <title>Genome Sequence of Extracellular-Protease-Producing Alishewanella jeotgali Isolated from Traditional Korean Fermented Seafood.</title>
        <authorList>
            <person name="Jung J."/>
            <person name="Chun J."/>
            <person name="Park W."/>
        </authorList>
    </citation>
    <scope>NUCLEOTIDE SEQUENCE [LARGE SCALE GENOMIC DNA]</scope>
    <source>
        <strain evidence="8 9">KCTC 22429</strain>
    </source>
</reference>
<evidence type="ECO:0000256" key="1">
    <source>
        <dbReference type="ARBA" id="ARBA00004519"/>
    </source>
</evidence>
<dbReference type="RefSeq" id="WP_008950946.1">
    <property type="nucleotide sequence ID" value="NZ_AHTH01000037.1"/>
</dbReference>
<feature type="coiled-coil region" evidence="3">
    <location>
        <begin position="105"/>
        <end position="163"/>
    </location>
</feature>
<keyword evidence="9" id="KW-1185">Reference proteome</keyword>
<dbReference type="PROSITE" id="PS51257">
    <property type="entry name" value="PROKAR_LIPOPROTEIN"/>
    <property type="match status" value="1"/>
</dbReference>
<dbReference type="AlphaFoldDB" id="H3ZFL9"/>
<evidence type="ECO:0000259" key="6">
    <source>
        <dbReference type="Pfam" id="PF25944"/>
    </source>
</evidence>
<keyword evidence="3" id="KW-0175">Coiled coil</keyword>